<accession>A0A1M6ZHL2</accession>
<dbReference type="Proteomes" id="UP000184069">
    <property type="component" value="Unassembled WGS sequence"/>
</dbReference>
<dbReference type="RefSeq" id="WP_083188833.1">
    <property type="nucleotide sequence ID" value="NZ_FRBM01000003.1"/>
</dbReference>
<name>A0A1M6ZHL2_9FLAO</name>
<dbReference type="InterPro" id="IPR023375">
    <property type="entry name" value="ADC_dom_sf"/>
</dbReference>
<dbReference type="Gene3D" id="2.40.400.10">
    <property type="entry name" value="Acetoacetate decarboxylase-like"/>
    <property type="match status" value="1"/>
</dbReference>
<dbReference type="EMBL" id="FRBM01000003">
    <property type="protein sequence ID" value="SHL29839.1"/>
    <property type="molecule type" value="Genomic_DNA"/>
</dbReference>
<sequence>MKKLKILAIVVIIAIILLFAPGFFLSKAVVNTASNKESVQPITNNPSEKDTLIELAGQKMPVLKGGLFDRFHSNSPMDIVAKERPDIDLSWFKTIQKQKKEVGFTTYSPNFYYSNSSITAIYTADMAKIKELIPEKVKGLVQPISYTPGKGLIAITSYAYHYCDNDFYNELSISIVTTKPGKSNWGLISLMGELNDKNLWGYVLKLPVNTELARVRGVYGYNLPKWLIPIDYTNEGNNLTFNYYDEKGNFDFSMAGKKLDVSTSTPEITRSNFINLNKQGQLTHGYTDVRAMKKASSKSAEDIQLNLSDGPLSTFIKSLGLSKLVKYDYQPEFQAALYTPELVKDENK</sequence>
<dbReference type="AlphaFoldDB" id="A0A1M6ZHL2"/>
<proteinExistence type="predicted"/>
<dbReference type="STRING" id="1423959.SAMN05444407_103236"/>
<organism evidence="1 2">
    <name type="scientific">Chryseobacterium contaminans</name>
    <dbReference type="NCBI Taxonomy" id="1423959"/>
    <lineage>
        <taxon>Bacteria</taxon>
        <taxon>Pseudomonadati</taxon>
        <taxon>Bacteroidota</taxon>
        <taxon>Flavobacteriia</taxon>
        <taxon>Flavobacteriales</taxon>
        <taxon>Weeksellaceae</taxon>
        <taxon>Chryseobacterium group</taxon>
        <taxon>Chryseobacterium</taxon>
    </lineage>
</organism>
<protein>
    <recommendedName>
        <fullName evidence="3">Acetoacetate decarboxylase (ADC)</fullName>
    </recommendedName>
</protein>
<gene>
    <name evidence="1" type="ORF">SAMN05444407_103236</name>
</gene>
<dbReference type="OrthoDB" id="3762237at2"/>
<dbReference type="SUPFAM" id="SSF160104">
    <property type="entry name" value="Acetoacetate decarboxylase-like"/>
    <property type="match status" value="1"/>
</dbReference>
<reference evidence="1 2" key="1">
    <citation type="submission" date="2016-11" db="EMBL/GenBank/DDBJ databases">
        <authorList>
            <person name="Jaros S."/>
            <person name="Januszkiewicz K."/>
            <person name="Wedrychowicz H."/>
        </authorList>
    </citation>
    <scope>NUCLEOTIDE SEQUENCE [LARGE SCALE GENOMIC DNA]</scope>
    <source>
        <strain evidence="1 2">DSM 27621</strain>
    </source>
</reference>
<evidence type="ECO:0008006" key="3">
    <source>
        <dbReference type="Google" id="ProtNLM"/>
    </source>
</evidence>
<evidence type="ECO:0000313" key="2">
    <source>
        <dbReference type="Proteomes" id="UP000184069"/>
    </source>
</evidence>
<evidence type="ECO:0000313" key="1">
    <source>
        <dbReference type="EMBL" id="SHL29839.1"/>
    </source>
</evidence>